<dbReference type="OrthoDB" id="8727817at2759"/>
<protein>
    <submittedName>
        <fullName evidence="2">(spotted green pufferfish) hypothetical protein</fullName>
    </submittedName>
</protein>
<gene>
    <name evidence="2" type="ORF">GSTENG00026814001</name>
</gene>
<reference evidence="2" key="2">
    <citation type="submission" date="2004-02" db="EMBL/GenBank/DDBJ databases">
        <authorList>
            <consortium name="Genoscope"/>
            <consortium name="Whitehead Institute Centre for Genome Research"/>
        </authorList>
    </citation>
    <scope>NUCLEOTIDE SEQUENCE</scope>
</reference>
<comment type="caution">
    <text evidence="2">The sequence shown here is derived from an EMBL/GenBank/DDBJ whole genome shotgun (WGS) entry which is preliminary data.</text>
</comment>
<feature type="signal peptide" evidence="1">
    <location>
        <begin position="1"/>
        <end position="18"/>
    </location>
</feature>
<name>Q4RYS3_TETNG</name>
<proteinExistence type="predicted"/>
<dbReference type="EMBL" id="CAAE01014974">
    <property type="protein sequence ID" value="CAG06459.1"/>
    <property type="molecule type" value="Genomic_DNA"/>
</dbReference>
<organism evidence="2">
    <name type="scientific">Tetraodon nigroviridis</name>
    <name type="common">Spotted green pufferfish</name>
    <name type="synonym">Chelonodon nigroviridis</name>
    <dbReference type="NCBI Taxonomy" id="99883"/>
    <lineage>
        <taxon>Eukaryota</taxon>
        <taxon>Metazoa</taxon>
        <taxon>Chordata</taxon>
        <taxon>Craniata</taxon>
        <taxon>Vertebrata</taxon>
        <taxon>Euteleostomi</taxon>
        <taxon>Actinopterygii</taxon>
        <taxon>Neopterygii</taxon>
        <taxon>Teleostei</taxon>
        <taxon>Neoteleostei</taxon>
        <taxon>Acanthomorphata</taxon>
        <taxon>Eupercaria</taxon>
        <taxon>Tetraodontiformes</taxon>
        <taxon>Tetradontoidea</taxon>
        <taxon>Tetraodontidae</taxon>
        <taxon>Tetraodon</taxon>
    </lineage>
</organism>
<evidence type="ECO:0000313" key="2">
    <source>
        <dbReference type="EMBL" id="CAG06459.1"/>
    </source>
</evidence>
<feature type="chain" id="PRO_5004242681" evidence="1">
    <location>
        <begin position="19"/>
        <end position="78"/>
    </location>
</feature>
<dbReference type="KEGG" id="tng:GSTEN00026814G001"/>
<accession>Q4RYS3</accession>
<keyword evidence="1" id="KW-0732">Signal</keyword>
<dbReference type="AlphaFoldDB" id="Q4RYS3"/>
<sequence>MKFLALALALLLAVGSQAAPMLADAPSQLQHIRAAADLYLTQAIARIKSALESIDDAELNVWMTFTVSLRPCRARFPP</sequence>
<evidence type="ECO:0000256" key="1">
    <source>
        <dbReference type="SAM" id="SignalP"/>
    </source>
</evidence>
<reference evidence="2" key="1">
    <citation type="journal article" date="2004" name="Nature">
        <title>Genome duplication in the teleost fish Tetraodon nigroviridis reveals the early vertebrate proto-karyotype.</title>
        <authorList>
            <person name="Jaillon O."/>
            <person name="Aury J.-M."/>
            <person name="Brunet F."/>
            <person name="Petit J.-L."/>
            <person name="Stange-Thomann N."/>
            <person name="Mauceli E."/>
            <person name="Bouneau L."/>
            <person name="Fischer C."/>
            <person name="Ozouf-Costaz C."/>
            <person name="Bernot A."/>
            <person name="Nicaud S."/>
            <person name="Jaffe D."/>
            <person name="Fisher S."/>
            <person name="Lutfalla G."/>
            <person name="Dossat C."/>
            <person name="Segurens B."/>
            <person name="Dasilva C."/>
            <person name="Salanoubat M."/>
            <person name="Levy M."/>
            <person name="Boudet N."/>
            <person name="Castellano S."/>
            <person name="Anthouard V."/>
            <person name="Jubin C."/>
            <person name="Castelli V."/>
            <person name="Katinka M."/>
            <person name="Vacherie B."/>
            <person name="Biemont C."/>
            <person name="Skalli Z."/>
            <person name="Cattolico L."/>
            <person name="Poulain J."/>
            <person name="De Berardinis V."/>
            <person name="Cruaud C."/>
            <person name="Duprat S."/>
            <person name="Brottier P."/>
            <person name="Coutanceau J.-P."/>
            <person name="Gouzy J."/>
            <person name="Parra G."/>
            <person name="Lardier G."/>
            <person name="Chapple C."/>
            <person name="McKernan K.J."/>
            <person name="McEwan P."/>
            <person name="Bosak S."/>
            <person name="Kellis M."/>
            <person name="Volff J.-N."/>
            <person name="Guigo R."/>
            <person name="Zody M.C."/>
            <person name="Mesirov J."/>
            <person name="Lindblad-Toh K."/>
            <person name="Birren B."/>
            <person name="Nusbaum C."/>
            <person name="Kahn D."/>
            <person name="Robinson-Rechavi M."/>
            <person name="Laudet V."/>
            <person name="Schachter V."/>
            <person name="Quetier F."/>
            <person name="Saurin W."/>
            <person name="Scarpelli C."/>
            <person name="Wincker P."/>
            <person name="Lander E.S."/>
            <person name="Weissenbach J."/>
            <person name="Roest Crollius H."/>
        </authorList>
    </citation>
    <scope>NUCLEOTIDE SEQUENCE [LARGE SCALE GENOMIC DNA]</scope>
</reference>